<evidence type="ECO:0000313" key="9">
    <source>
        <dbReference type="Proteomes" id="UP000658613"/>
    </source>
</evidence>
<feature type="domain" description="Ribosome maturation factor RimM PRC barrel" evidence="7">
    <location>
        <begin position="98"/>
        <end position="169"/>
    </location>
</feature>
<dbReference type="SUPFAM" id="SSF50346">
    <property type="entry name" value="PRC-barrel domain"/>
    <property type="match status" value="1"/>
</dbReference>
<proteinExistence type="inferred from homology"/>
<comment type="similarity">
    <text evidence="5">Belongs to the RimM family.</text>
</comment>
<dbReference type="NCBIfam" id="TIGR02273">
    <property type="entry name" value="16S_RimM"/>
    <property type="match status" value="1"/>
</dbReference>
<dbReference type="PANTHER" id="PTHR33692:SF1">
    <property type="entry name" value="RIBOSOME MATURATION FACTOR RIMM"/>
    <property type="match status" value="1"/>
</dbReference>
<keyword evidence="1 5" id="KW-0963">Cytoplasm</keyword>
<reference evidence="8" key="1">
    <citation type="submission" date="2020-11" db="EMBL/GenBank/DDBJ databases">
        <title>Sequencing the genomes of 1000 actinobacteria strains.</title>
        <authorList>
            <person name="Klenk H.-P."/>
        </authorList>
    </citation>
    <scope>NUCLEOTIDE SEQUENCE</scope>
    <source>
        <strain evidence="8">DSM 45632</strain>
    </source>
</reference>
<accession>A0A931E266</accession>
<evidence type="ECO:0000256" key="3">
    <source>
        <dbReference type="ARBA" id="ARBA00022552"/>
    </source>
</evidence>
<keyword evidence="9" id="KW-1185">Reference proteome</keyword>
<dbReference type="GO" id="GO:0042274">
    <property type="term" value="P:ribosomal small subunit biogenesis"/>
    <property type="evidence" value="ECO:0007669"/>
    <property type="project" value="UniProtKB-UniRule"/>
</dbReference>
<comment type="subcellular location">
    <subcellularLocation>
        <location evidence="5">Cytoplasm</location>
    </subcellularLocation>
</comment>
<evidence type="ECO:0000256" key="1">
    <source>
        <dbReference type="ARBA" id="ARBA00022490"/>
    </source>
</evidence>
<dbReference type="GO" id="GO:0043022">
    <property type="term" value="F:ribosome binding"/>
    <property type="evidence" value="ECO:0007669"/>
    <property type="project" value="InterPro"/>
</dbReference>
<comment type="domain">
    <text evidence="5">The PRC barrel domain binds ribosomal protein uS19.</text>
</comment>
<dbReference type="HAMAP" id="MF_00014">
    <property type="entry name" value="Ribosome_mat_RimM"/>
    <property type="match status" value="1"/>
</dbReference>
<dbReference type="InterPro" id="IPR056792">
    <property type="entry name" value="PRC_RimM"/>
</dbReference>
<sequence length="172" mass="19169">MELLIGRVIKSHGIKGEVVVESTTDDEDIRYAPGEVLHGRQTGKERDLTIKSVRPHQKRLLVTFEEVADRTEADTLRGMQFFAQPRERDEDSDEFYDHELIGLSVLFDVSGTGNVEKIGDVTGVMHTPGRQILEVAYKGREVLIPFVMDIVPDVDLDAGTVIITPPEGLLDV</sequence>
<dbReference type="Pfam" id="PF24986">
    <property type="entry name" value="PRC_RimM"/>
    <property type="match status" value="1"/>
</dbReference>
<evidence type="ECO:0000256" key="4">
    <source>
        <dbReference type="ARBA" id="ARBA00023186"/>
    </source>
</evidence>
<keyword evidence="4 5" id="KW-0143">Chaperone</keyword>
<evidence type="ECO:0000256" key="2">
    <source>
        <dbReference type="ARBA" id="ARBA00022517"/>
    </source>
</evidence>
<dbReference type="Gene3D" id="2.40.30.60">
    <property type="entry name" value="RimM"/>
    <property type="match status" value="1"/>
</dbReference>
<dbReference type="InterPro" id="IPR011961">
    <property type="entry name" value="RimM"/>
</dbReference>
<dbReference type="GO" id="GO:0006364">
    <property type="term" value="P:rRNA processing"/>
    <property type="evidence" value="ECO:0007669"/>
    <property type="project" value="UniProtKB-UniRule"/>
</dbReference>
<evidence type="ECO:0000259" key="6">
    <source>
        <dbReference type="Pfam" id="PF01782"/>
    </source>
</evidence>
<dbReference type="SUPFAM" id="SSF50447">
    <property type="entry name" value="Translation proteins"/>
    <property type="match status" value="1"/>
</dbReference>
<dbReference type="InterPro" id="IPR009000">
    <property type="entry name" value="Transl_B-barrel_sf"/>
</dbReference>
<dbReference type="Proteomes" id="UP000658613">
    <property type="component" value="Unassembled WGS sequence"/>
</dbReference>
<evidence type="ECO:0000256" key="5">
    <source>
        <dbReference type="HAMAP-Rule" id="MF_00014"/>
    </source>
</evidence>
<dbReference type="AlphaFoldDB" id="A0A931E266"/>
<organism evidence="8 9">
    <name type="scientific">Corynebacterium aquatimens</name>
    <dbReference type="NCBI Taxonomy" id="1190508"/>
    <lineage>
        <taxon>Bacteria</taxon>
        <taxon>Bacillati</taxon>
        <taxon>Actinomycetota</taxon>
        <taxon>Actinomycetes</taxon>
        <taxon>Mycobacteriales</taxon>
        <taxon>Corynebacteriaceae</taxon>
        <taxon>Corynebacterium</taxon>
    </lineage>
</organism>
<keyword evidence="3 5" id="KW-0698">rRNA processing</keyword>
<dbReference type="Pfam" id="PF01782">
    <property type="entry name" value="RimM"/>
    <property type="match status" value="1"/>
</dbReference>
<feature type="domain" description="RimM N-terminal" evidence="6">
    <location>
        <begin position="5"/>
        <end position="84"/>
    </location>
</feature>
<dbReference type="GO" id="GO:0005840">
    <property type="term" value="C:ribosome"/>
    <property type="evidence" value="ECO:0007669"/>
    <property type="project" value="InterPro"/>
</dbReference>
<evidence type="ECO:0000259" key="7">
    <source>
        <dbReference type="Pfam" id="PF24986"/>
    </source>
</evidence>
<evidence type="ECO:0000313" key="8">
    <source>
        <dbReference type="EMBL" id="MBG6121886.1"/>
    </source>
</evidence>
<dbReference type="RefSeq" id="WP_196824366.1">
    <property type="nucleotide sequence ID" value="NZ_CP046980.1"/>
</dbReference>
<name>A0A931E266_9CORY</name>
<dbReference type="GO" id="GO:0005737">
    <property type="term" value="C:cytoplasm"/>
    <property type="evidence" value="ECO:0007669"/>
    <property type="project" value="UniProtKB-SubCell"/>
</dbReference>
<comment type="caution">
    <text evidence="8">The sequence shown here is derived from an EMBL/GenBank/DDBJ whole genome shotgun (WGS) entry which is preliminary data.</text>
</comment>
<dbReference type="Gene3D" id="2.30.30.240">
    <property type="entry name" value="PRC-barrel domain"/>
    <property type="match status" value="1"/>
</dbReference>
<dbReference type="PANTHER" id="PTHR33692">
    <property type="entry name" value="RIBOSOME MATURATION FACTOR RIMM"/>
    <property type="match status" value="1"/>
</dbReference>
<dbReference type="InterPro" id="IPR002676">
    <property type="entry name" value="RimM_N"/>
</dbReference>
<gene>
    <name evidence="5" type="primary">rimM</name>
    <name evidence="8" type="ORF">IW254_000855</name>
</gene>
<keyword evidence="2 5" id="KW-0690">Ribosome biogenesis</keyword>
<dbReference type="InterPro" id="IPR011033">
    <property type="entry name" value="PRC_barrel-like_sf"/>
</dbReference>
<comment type="function">
    <text evidence="5">An accessory protein needed during the final step in the assembly of 30S ribosomal subunit, possibly for assembly of the head region. Essential for efficient processing of 16S rRNA. May be needed both before and after RbfA during the maturation of 16S rRNA. It has affinity for free ribosomal 30S subunits but not for 70S ribosomes.</text>
</comment>
<protein>
    <recommendedName>
        <fullName evidence="5">Ribosome maturation factor RimM</fullName>
    </recommendedName>
</protein>
<comment type="subunit">
    <text evidence="5">Binds ribosomal protein uS19.</text>
</comment>
<dbReference type="InterPro" id="IPR036976">
    <property type="entry name" value="RimM_N_sf"/>
</dbReference>
<dbReference type="EMBL" id="JADOUE010000001">
    <property type="protein sequence ID" value="MBG6121886.1"/>
    <property type="molecule type" value="Genomic_DNA"/>
</dbReference>